<gene>
    <name evidence="1" type="ORF">SANTOR1_0100</name>
</gene>
<proteinExistence type="predicted"/>
<evidence type="ECO:0000313" key="1">
    <source>
        <dbReference type="EMBL" id="ANT40999.1"/>
    </source>
</evidence>
<organism evidence="1 2">
    <name type="scientific">Enterococcus phage SANTOR1</name>
    <dbReference type="NCBI Taxonomy" id="1871692"/>
    <lineage>
        <taxon>Viruses</taxon>
        <taxon>Duplodnaviria</taxon>
        <taxon>Heunggongvirae</taxon>
        <taxon>Uroviricota</taxon>
        <taxon>Caudoviricetes</taxon>
        <taxon>Efquatrovirus</taxon>
        <taxon>Efquatrovirus SANTOR1</taxon>
    </lineage>
</organism>
<dbReference type="KEGG" id="vg:29061012"/>
<keyword evidence="2" id="KW-1185">Reference proteome</keyword>
<name>A0A1B1PA23_9CAUD</name>
<evidence type="ECO:0000313" key="2">
    <source>
        <dbReference type="Proteomes" id="UP000202831"/>
    </source>
</evidence>
<dbReference type="Proteomes" id="UP000202831">
    <property type="component" value="Segment"/>
</dbReference>
<accession>A0A1B1PA23</accession>
<reference evidence="1 2" key="1">
    <citation type="submission" date="2016-05" db="EMBL/GenBank/DDBJ databases">
        <title>Draft genome sequence of an Enterococcus faecalis siphovirus isolated from raw domestic sewage.</title>
        <authorList>
            <person name="Santiago-Rodriguez T.M."/>
            <person name="Ly M."/>
            <person name="Pride D.T."/>
            <person name="Toranzos G.A."/>
        </authorList>
    </citation>
    <scope>NUCLEOTIDE SEQUENCE [LARGE SCALE GENOMIC DNA]</scope>
</reference>
<dbReference type="EMBL" id="KX284704">
    <property type="protein sequence ID" value="ANT40999.1"/>
    <property type="molecule type" value="Genomic_DNA"/>
</dbReference>
<sequence>MNIRGLVTRLNGELVKNEKATKYSTGQYHIKVNDTIICIEHGYLDGGVVVRITNTEKRTRRDFQTYSLNDAYNEILEVLA</sequence>
<protein>
    <submittedName>
        <fullName evidence="1">Uncharacterized protein</fullName>
    </submittedName>
</protein>
<dbReference type="RefSeq" id="YP_009284731.1">
    <property type="nucleotide sequence ID" value="NC_031051.1"/>
</dbReference>
<dbReference type="GeneID" id="29061012"/>